<comment type="caution">
    <text evidence="1">The sequence shown here is derived from an EMBL/GenBank/DDBJ whole genome shotgun (WGS) entry which is preliminary data.</text>
</comment>
<evidence type="ECO:0000313" key="1">
    <source>
        <dbReference type="EMBL" id="EKR62160.1"/>
    </source>
</evidence>
<evidence type="ECO:0000313" key="2">
    <source>
        <dbReference type="Proteomes" id="UP000001338"/>
    </source>
</evidence>
<name>A0A828YWN5_9LEPT</name>
<sequence>MKRKERVFLILLGISILCNFLFAYKIFQKPPIEAVWVRAKSDCGDSKENANKKELLSTAEILPHPPDFLKGKRIQFFSYATRKENGKKWILFQEKIGNRQKETKIDAEAIRWF</sequence>
<dbReference type="RefSeq" id="WP_004495192.1">
    <property type="nucleotide sequence ID" value="NZ_AFLV02000082.1"/>
</dbReference>
<proteinExistence type="predicted"/>
<protein>
    <submittedName>
        <fullName evidence="1">Uncharacterized protein</fullName>
    </submittedName>
</protein>
<dbReference type="GeneID" id="61114360"/>
<dbReference type="EMBL" id="AFLV02000082">
    <property type="protein sequence ID" value="EKR62160.1"/>
    <property type="molecule type" value="Genomic_DNA"/>
</dbReference>
<accession>A0A828YWN5</accession>
<reference evidence="1 2" key="1">
    <citation type="submission" date="2012-10" db="EMBL/GenBank/DDBJ databases">
        <authorList>
            <person name="Harkins D.M."/>
            <person name="Durkin A.S."/>
            <person name="Brinkac L.M."/>
            <person name="Haft D.H."/>
            <person name="Selengut J.D."/>
            <person name="Sanka R."/>
            <person name="DePew J."/>
            <person name="Purushe J."/>
            <person name="Whelen A.C."/>
            <person name="Vinetz J.M."/>
            <person name="Sutton G.G."/>
            <person name="Nierman W.C."/>
            <person name="Fouts D.E."/>
        </authorList>
    </citation>
    <scope>NUCLEOTIDE SEQUENCE [LARGE SCALE GENOMIC DNA]</scope>
    <source>
        <strain evidence="1 2">2006001853</strain>
    </source>
</reference>
<organism evidence="1 2">
    <name type="scientific">Leptospira weilii str. 2006001853</name>
    <dbReference type="NCBI Taxonomy" id="1001589"/>
    <lineage>
        <taxon>Bacteria</taxon>
        <taxon>Pseudomonadati</taxon>
        <taxon>Spirochaetota</taxon>
        <taxon>Spirochaetia</taxon>
        <taxon>Leptospirales</taxon>
        <taxon>Leptospiraceae</taxon>
        <taxon>Leptospira</taxon>
    </lineage>
</organism>
<dbReference type="Proteomes" id="UP000001338">
    <property type="component" value="Unassembled WGS sequence"/>
</dbReference>
<gene>
    <name evidence="1" type="ORF">LEP1GSC036_1875</name>
</gene>
<dbReference type="AlphaFoldDB" id="A0A828YWN5"/>